<dbReference type="GO" id="GO:0006508">
    <property type="term" value="P:proteolysis"/>
    <property type="evidence" value="ECO:0007669"/>
    <property type="project" value="UniProtKB-KW"/>
</dbReference>
<dbReference type="GO" id="GO:0046872">
    <property type="term" value="F:metal ion binding"/>
    <property type="evidence" value="ECO:0007669"/>
    <property type="project" value="UniProtKB-KW"/>
</dbReference>
<accession>A0A154VJE9</accession>
<evidence type="ECO:0000313" key="5">
    <source>
        <dbReference type="Proteomes" id="UP000076400"/>
    </source>
</evidence>
<gene>
    <name evidence="4" type="ORF">AUP43_13700</name>
</gene>
<dbReference type="Pfam" id="PF07171">
    <property type="entry name" value="MlrC_C"/>
    <property type="match status" value="1"/>
</dbReference>
<dbReference type="InterPro" id="IPR015995">
    <property type="entry name" value="MlrC_N"/>
</dbReference>
<organism evidence="4 5">
    <name type="scientific">Oceanibaculum pacificum</name>
    <dbReference type="NCBI Taxonomy" id="580166"/>
    <lineage>
        <taxon>Bacteria</taxon>
        <taxon>Pseudomonadati</taxon>
        <taxon>Pseudomonadota</taxon>
        <taxon>Alphaproteobacteria</taxon>
        <taxon>Rhodospirillales</taxon>
        <taxon>Oceanibaculaceae</taxon>
        <taxon>Oceanibaculum</taxon>
    </lineage>
</organism>
<dbReference type="AlphaFoldDB" id="A0A154VJE9"/>
<evidence type="ECO:0000259" key="3">
    <source>
        <dbReference type="Pfam" id="PF07364"/>
    </source>
</evidence>
<keyword evidence="1" id="KW-0479">Metal-binding</keyword>
<keyword evidence="1" id="KW-0378">Hydrolase</keyword>
<reference evidence="4 5" key="1">
    <citation type="submission" date="2015-12" db="EMBL/GenBank/DDBJ databases">
        <title>Genome sequence of Oceanibaculum pacificum MCCC 1A02656.</title>
        <authorList>
            <person name="Lu L."/>
            <person name="Lai Q."/>
            <person name="Shao Z."/>
            <person name="Qian P."/>
        </authorList>
    </citation>
    <scope>NUCLEOTIDE SEQUENCE [LARGE SCALE GENOMIC DNA]</scope>
    <source>
        <strain evidence="4 5">MCCC 1A02656</strain>
    </source>
</reference>
<dbReference type="InterPro" id="IPR010799">
    <property type="entry name" value="MlrC_C"/>
</dbReference>
<keyword evidence="1" id="KW-0645">Protease</keyword>
<dbReference type="EMBL" id="LPXN01000155">
    <property type="protein sequence ID" value="KZD01557.1"/>
    <property type="molecule type" value="Genomic_DNA"/>
</dbReference>
<protein>
    <recommendedName>
        <fullName evidence="1">Microcystinase C</fullName>
        <shortName evidence="1">MlrC</shortName>
    </recommendedName>
</protein>
<sequence length="500" mass="54422">MHFLFAMMKHETNTFSPVPTPLERFARGRGVPPEGQEAVAAYRGTQSALAAFIDIAEKEGASFDVAIAGAAWPSGPVEDKAYDYMVGKILDAAKSRKYDAIFLDLHGAMVTESHEDGEGQLLVKLRQIAPETPIAVALDMHTNLYSEIVDNATVVAGYQTYPHIDVYETGMRAGLPLMQALKGAAKPTMSWGNRPMLPHVMRQGTDDFPNKQIQQRAREMEQEGALVATLFTGFPHADIYNAGLSVVVVTDNDPALAQKYRDELLDFAWKEREAFVYKLEPLAESVSRAKGMKDGPVVLLDHFDNAASGGTMDTTAVLGEIIRQGLDNVAFFAIHDPEAVQQMIKAGIGAQMTIKLGGKIPMPLLSADAVSEPLEVTGKVRVITNGEFRNRGPMSTGILNDMGPTAVFDTGKVEIVVISRHQEPNDLNCFYSLGIDPLAKNYLCLKSRVHWGAGFKPVMTGVVECAGVGVCTSDYNQLDFKHVRRPVYPLNLINDPSAGA</sequence>
<dbReference type="STRING" id="580166.AUP43_13700"/>
<dbReference type="InterPro" id="IPR009197">
    <property type="entry name" value="MlrC"/>
</dbReference>
<feature type="domain" description="Microcystin LR degradation protein MlrC C-terminal" evidence="2">
    <location>
        <begin position="299"/>
        <end position="482"/>
    </location>
</feature>
<comment type="function">
    <text evidence="1">Involved in peptidolytic degradation of cyclic heptapeptide hepatotoxin microcystin (MC).</text>
</comment>
<proteinExistence type="inferred from homology"/>
<feature type="domain" description="Microcystin LR degradation protein MlrC N-terminal" evidence="3">
    <location>
        <begin position="3"/>
        <end position="289"/>
    </location>
</feature>
<name>A0A154VJE9_9PROT</name>
<dbReference type="RefSeq" id="WP_067559618.1">
    <property type="nucleotide sequence ID" value="NZ_LPXN01000155.1"/>
</dbReference>
<comment type="caution">
    <text evidence="4">The sequence shown here is derived from an EMBL/GenBank/DDBJ whole genome shotgun (WGS) entry which is preliminary data.</text>
</comment>
<evidence type="ECO:0000256" key="1">
    <source>
        <dbReference type="PIRNR" id="PIRNR012702"/>
    </source>
</evidence>
<comment type="cofactor">
    <cofactor evidence="1">
        <name>Zn(2+)</name>
        <dbReference type="ChEBI" id="CHEBI:29105"/>
    </cofactor>
    <text evidence="1">Binds 1 zinc ion per subunit.</text>
</comment>
<evidence type="ECO:0000313" key="4">
    <source>
        <dbReference type="EMBL" id="KZD01557.1"/>
    </source>
</evidence>
<keyword evidence="5" id="KW-1185">Reference proteome</keyword>
<dbReference type="GO" id="GO:0008237">
    <property type="term" value="F:metallopeptidase activity"/>
    <property type="evidence" value="ECO:0007669"/>
    <property type="project" value="UniProtKB-KW"/>
</dbReference>
<evidence type="ECO:0000259" key="2">
    <source>
        <dbReference type="Pfam" id="PF07171"/>
    </source>
</evidence>
<dbReference type="Proteomes" id="UP000076400">
    <property type="component" value="Unassembled WGS sequence"/>
</dbReference>
<keyword evidence="1" id="KW-0482">Metalloprotease</keyword>
<comment type="similarity">
    <text evidence="1">Belongs to the peptidase M81 family.</text>
</comment>
<dbReference type="Pfam" id="PF07364">
    <property type="entry name" value="DUF1485"/>
    <property type="match status" value="1"/>
</dbReference>
<dbReference type="OrthoDB" id="9782658at2"/>
<dbReference type="PIRSF" id="PIRSF012702">
    <property type="entry name" value="UCP012702"/>
    <property type="match status" value="1"/>
</dbReference>